<dbReference type="EMBL" id="SGPL01000014">
    <property type="protein sequence ID" value="THH20808.1"/>
    <property type="molecule type" value="Genomic_DNA"/>
</dbReference>
<gene>
    <name evidence="1" type="ORF">EW146_g634</name>
</gene>
<comment type="caution">
    <text evidence="1">The sequence shown here is derived from an EMBL/GenBank/DDBJ whole genome shotgun (WGS) entry which is preliminary data.</text>
</comment>
<evidence type="ECO:0000313" key="2">
    <source>
        <dbReference type="Proteomes" id="UP000310158"/>
    </source>
</evidence>
<dbReference type="Proteomes" id="UP000310158">
    <property type="component" value="Unassembled WGS sequence"/>
</dbReference>
<accession>A0A4S4M8A1</accession>
<evidence type="ECO:0000313" key="1">
    <source>
        <dbReference type="EMBL" id="THH20808.1"/>
    </source>
</evidence>
<proteinExistence type="predicted"/>
<protein>
    <submittedName>
        <fullName evidence="1">Uncharacterized protein</fullName>
    </submittedName>
</protein>
<dbReference type="AlphaFoldDB" id="A0A4S4M8A1"/>
<keyword evidence="2" id="KW-1185">Reference proteome</keyword>
<sequence length="499" mass="55772">MRSNRIRSISPRDALLVLLGAACMHIFSLFFSSFSSSSNIIFNTQLSSPVHDNPFYNIIHDPPIPPSEKTADSAAAVVPAPPSAPFQLTTKIDIDNAIPETIMVSHAPGWTIFRNLYVSGGTLFIVTSKPHTFPDIALMTSTGLPAQNTPESIQARMPTAQDMSFISPEEARRRWAGETLLGQKNRIFPVEGATFLFNDPNQFLNHYYHFCAELLFGAWAFWMGSFRAQVDTHGVHDAPPVARMIFAHATAAEWRDGPGFNAYFLRAAFPSVTVETQHDWIDRATITPKSPHAERAWWFDRVLLADRSAAFRGEECGSRTQRTASEPMAAVDVPRGWWEPVRRNVLRFAGVDEGTLDIGVRADVRKEGGRVQEEVVVTYVSRQGVRRHLVEEDHEGLVSALEEVLIGVHGNGLTHLIMMPITPVSTVIEIFFPGGFAHDYEWTARARGMKHFSVWNDTSHTHPDAQWPNYPEGFQLTQIPVHGPYVAKLVEDRVDGRLP</sequence>
<reference evidence="1 2" key="1">
    <citation type="submission" date="2019-02" db="EMBL/GenBank/DDBJ databases">
        <title>Genome sequencing of the rare red list fungi Bondarzewia mesenterica.</title>
        <authorList>
            <person name="Buettner E."/>
            <person name="Kellner H."/>
        </authorList>
    </citation>
    <scope>NUCLEOTIDE SEQUENCE [LARGE SCALE GENOMIC DNA]</scope>
    <source>
        <strain evidence="1 2">DSM 108281</strain>
    </source>
</reference>
<organism evidence="1 2">
    <name type="scientific">Bondarzewia mesenterica</name>
    <dbReference type="NCBI Taxonomy" id="1095465"/>
    <lineage>
        <taxon>Eukaryota</taxon>
        <taxon>Fungi</taxon>
        <taxon>Dikarya</taxon>
        <taxon>Basidiomycota</taxon>
        <taxon>Agaricomycotina</taxon>
        <taxon>Agaricomycetes</taxon>
        <taxon>Russulales</taxon>
        <taxon>Bondarzewiaceae</taxon>
        <taxon>Bondarzewia</taxon>
    </lineage>
</organism>
<dbReference type="OrthoDB" id="529273at2759"/>
<name>A0A4S4M8A1_9AGAM</name>